<feature type="transmembrane region" description="Helical" evidence="2">
    <location>
        <begin position="122"/>
        <end position="141"/>
    </location>
</feature>
<feature type="transmembrane region" description="Helical" evidence="2">
    <location>
        <begin position="162"/>
        <end position="180"/>
    </location>
</feature>
<feature type="transmembrane region" description="Helical" evidence="2">
    <location>
        <begin position="186"/>
        <end position="209"/>
    </location>
</feature>
<gene>
    <name evidence="4" type="ORF">V6E02_07545</name>
</gene>
<evidence type="ECO:0000256" key="1">
    <source>
        <dbReference type="SAM" id="MobiDB-lite"/>
    </source>
</evidence>
<comment type="caution">
    <text evidence="4">The sequence shown here is derived from an EMBL/GenBank/DDBJ whole genome shotgun (WGS) entry which is preliminary data.</text>
</comment>
<keyword evidence="2" id="KW-1133">Transmembrane helix</keyword>
<dbReference type="EMBL" id="JBAJEX010000005">
    <property type="protein sequence ID" value="MEO1767062.1"/>
    <property type="molecule type" value="Genomic_DNA"/>
</dbReference>
<evidence type="ECO:0000313" key="4">
    <source>
        <dbReference type="EMBL" id="MEO1767062.1"/>
    </source>
</evidence>
<feature type="region of interest" description="Disordered" evidence="1">
    <location>
        <begin position="1"/>
        <end position="21"/>
    </location>
</feature>
<sequence length="228" mass="26153">MREQRQPCDHSGHDPEGGCPARQQRLLLQPRNAQDKRYNERSHIAPMKHHLRKYLPDAKHVREHRAVRWLAPLLHHPNLWHFNRRSVAGGVAVGLFTGLIPGPVQMLFAAILSVVFRVNLPVAVLTTLYTNPFTFVPLYLIAYKIGRWIYPNSGPQVSGFEFDWQGNWLAAIPAFFHWVASLGPTLLVGVLILGASLALLGYFTVRLLWRLGVVLQWRRRQRRNVPRS</sequence>
<feature type="domain" description="DUF2062" evidence="3">
    <location>
        <begin position="68"/>
        <end position="218"/>
    </location>
</feature>
<evidence type="ECO:0000256" key="2">
    <source>
        <dbReference type="SAM" id="Phobius"/>
    </source>
</evidence>
<proteinExistence type="predicted"/>
<dbReference type="PANTHER" id="PTHR40547:SF1">
    <property type="entry name" value="SLL0298 PROTEIN"/>
    <property type="match status" value="1"/>
</dbReference>
<feature type="compositionally biased region" description="Basic and acidic residues" evidence="1">
    <location>
        <begin position="1"/>
        <end position="16"/>
    </location>
</feature>
<feature type="transmembrane region" description="Helical" evidence="2">
    <location>
        <begin position="91"/>
        <end position="116"/>
    </location>
</feature>
<dbReference type="RefSeq" id="WP_347308172.1">
    <property type="nucleotide sequence ID" value="NZ_JBAJEX010000005.1"/>
</dbReference>
<evidence type="ECO:0000313" key="5">
    <source>
        <dbReference type="Proteomes" id="UP001482231"/>
    </source>
</evidence>
<reference evidence="4 5" key="1">
    <citation type="submission" date="2024-02" db="EMBL/GenBank/DDBJ databases">
        <title>New thermophilic sulfur-oxidizing bacteria from a hot springs of the Uzon caldera (Kamchatka, Russia).</title>
        <authorList>
            <person name="Dukat A.M."/>
            <person name="Elcheninov A.G."/>
            <person name="Frolov E.N."/>
        </authorList>
    </citation>
    <scope>NUCLEOTIDE SEQUENCE [LARGE SCALE GENOMIC DNA]</scope>
    <source>
        <strain evidence="4 5">AK1</strain>
    </source>
</reference>
<evidence type="ECO:0000259" key="3">
    <source>
        <dbReference type="Pfam" id="PF09835"/>
    </source>
</evidence>
<dbReference type="Pfam" id="PF09835">
    <property type="entry name" value="DUF2062"/>
    <property type="match status" value="1"/>
</dbReference>
<keyword evidence="5" id="KW-1185">Reference proteome</keyword>
<keyword evidence="2" id="KW-0812">Transmembrane</keyword>
<keyword evidence="2" id="KW-0472">Membrane</keyword>
<dbReference type="InterPro" id="IPR018639">
    <property type="entry name" value="DUF2062"/>
</dbReference>
<dbReference type="Proteomes" id="UP001482231">
    <property type="component" value="Unassembled WGS sequence"/>
</dbReference>
<name>A0ABV0EI48_9BURK</name>
<accession>A0ABV0EI48</accession>
<dbReference type="PANTHER" id="PTHR40547">
    <property type="entry name" value="SLL0298 PROTEIN"/>
    <property type="match status" value="1"/>
</dbReference>
<protein>
    <submittedName>
        <fullName evidence="4">DUF2062 domain-containing protein</fullName>
    </submittedName>
</protein>
<organism evidence="4 5">
    <name type="scientific">Thiobacter aerophilum</name>
    <dbReference type="NCBI Taxonomy" id="3121275"/>
    <lineage>
        <taxon>Bacteria</taxon>
        <taxon>Pseudomonadati</taxon>
        <taxon>Pseudomonadota</taxon>
        <taxon>Betaproteobacteria</taxon>
        <taxon>Burkholderiales</taxon>
        <taxon>Thiobacteraceae</taxon>
        <taxon>Thiobacter</taxon>
    </lineage>
</organism>